<gene>
    <name evidence="4" type="ORF">DO021_14330</name>
</gene>
<dbReference type="Pfam" id="PF06414">
    <property type="entry name" value="Zeta_toxin"/>
    <property type="match status" value="1"/>
</dbReference>
<dbReference type="InterPro" id="IPR027417">
    <property type="entry name" value="P-loop_NTPase"/>
</dbReference>
<name>A0A328F9F7_9BACT</name>
<sequence length="89" mass="10838">MNFIDRINKWREVGYEVILYFLYLPNAELAVRRVKLRVAQGGHNVPENVISRRYRRGWDNFQKHYKQIVDDWIIFDNSGDQPLIMEEKR</sequence>
<keyword evidence="1" id="KW-0547">Nucleotide-binding</keyword>
<evidence type="ECO:0000259" key="3">
    <source>
        <dbReference type="Pfam" id="PF06414"/>
    </source>
</evidence>
<dbReference type="GO" id="GO:0005524">
    <property type="term" value="F:ATP binding"/>
    <property type="evidence" value="ECO:0007669"/>
    <property type="project" value="UniProtKB-KW"/>
</dbReference>
<dbReference type="RefSeq" id="WP_111957861.1">
    <property type="nucleotide sequence ID" value="NZ_CP036313.1"/>
</dbReference>
<evidence type="ECO:0000256" key="1">
    <source>
        <dbReference type="ARBA" id="ARBA00022741"/>
    </source>
</evidence>
<evidence type="ECO:0000256" key="2">
    <source>
        <dbReference type="ARBA" id="ARBA00022840"/>
    </source>
</evidence>
<reference evidence="4 5" key="1">
    <citation type="submission" date="2018-06" db="EMBL/GenBank/DDBJ databases">
        <title>Complete Genome Sequence of Desulfobacter hydrogenophilus (DSM3380).</title>
        <authorList>
            <person name="Marietou A."/>
            <person name="Schreiber L."/>
            <person name="Marshall I."/>
            <person name="Jorgensen B."/>
        </authorList>
    </citation>
    <scope>NUCLEOTIDE SEQUENCE [LARGE SCALE GENOMIC DNA]</scope>
    <source>
        <strain evidence="4 5">DSM 3380</strain>
    </source>
</reference>
<keyword evidence="2" id="KW-0067">ATP-binding</keyword>
<dbReference type="PANTHER" id="PTHR39206:SF1">
    <property type="entry name" value="SLL8004 PROTEIN"/>
    <property type="match status" value="1"/>
</dbReference>
<evidence type="ECO:0000313" key="5">
    <source>
        <dbReference type="Proteomes" id="UP000248798"/>
    </source>
</evidence>
<proteinExistence type="predicted"/>
<dbReference type="AlphaFoldDB" id="A0A328F9F7"/>
<dbReference type="InterPro" id="IPR010488">
    <property type="entry name" value="Zeta_toxin_domain"/>
</dbReference>
<protein>
    <recommendedName>
        <fullName evidence="3">Zeta toxin domain-containing protein</fullName>
    </recommendedName>
</protein>
<comment type="caution">
    <text evidence="4">The sequence shown here is derived from an EMBL/GenBank/DDBJ whole genome shotgun (WGS) entry which is preliminary data.</text>
</comment>
<dbReference type="GO" id="GO:0016301">
    <property type="term" value="F:kinase activity"/>
    <property type="evidence" value="ECO:0007669"/>
    <property type="project" value="InterPro"/>
</dbReference>
<dbReference type="PANTHER" id="PTHR39206">
    <property type="entry name" value="SLL8004 PROTEIN"/>
    <property type="match status" value="1"/>
</dbReference>
<accession>A0A328F9F7</accession>
<dbReference type="EMBL" id="QLNI01000029">
    <property type="protein sequence ID" value="RAM01251.1"/>
    <property type="molecule type" value="Genomic_DNA"/>
</dbReference>
<feature type="domain" description="Zeta toxin" evidence="3">
    <location>
        <begin position="6"/>
        <end position="84"/>
    </location>
</feature>
<organism evidence="4 5">
    <name type="scientific">Desulfobacter hydrogenophilus</name>
    <dbReference type="NCBI Taxonomy" id="2291"/>
    <lineage>
        <taxon>Bacteria</taxon>
        <taxon>Pseudomonadati</taxon>
        <taxon>Thermodesulfobacteriota</taxon>
        <taxon>Desulfobacteria</taxon>
        <taxon>Desulfobacterales</taxon>
        <taxon>Desulfobacteraceae</taxon>
        <taxon>Desulfobacter</taxon>
    </lineage>
</organism>
<dbReference type="Proteomes" id="UP000248798">
    <property type="component" value="Unassembled WGS sequence"/>
</dbReference>
<evidence type="ECO:0000313" key="4">
    <source>
        <dbReference type="EMBL" id="RAM01251.1"/>
    </source>
</evidence>
<dbReference type="Gene3D" id="3.40.50.300">
    <property type="entry name" value="P-loop containing nucleotide triphosphate hydrolases"/>
    <property type="match status" value="1"/>
</dbReference>